<dbReference type="GO" id="GO:0005634">
    <property type="term" value="C:nucleus"/>
    <property type="evidence" value="ECO:0007669"/>
    <property type="project" value="UniProtKB-SubCell"/>
</dbReference>
<dbReference type="CTD" id="9306"/>
<dbReference type="InterPro" id="IPR001496">
    <property type="entry name" value="SOCS_box"/>
</dbReference>
<comment type="subcellular location">
    <subcellularLocation>
        <location evidence="2">Cell membrane</location>
        <topology evidence="2">Peripheral membrane protein</topology>
        <orientation evidence="2">Cytoplasmic side</orientation>
    </subcellularLocation>
    <subcellularLocation>
        <location evidence="3">Cytoplasm</location>
    </subcellularLocation>
    <subcellularLocation>
        <location evidence="1">Nucleus</location>
    </subcellularLocation>
</comment>
<name>S4S115_PETMA</name>
<dbReference type="AlphaFoldDB" id="S4S115"/>
<dbReference type="GO" id="GO:0005886">
    <property type="term" value="C:plasma membrane"/>
    <property type="evidence" value="ECO:0007669"/>
    <property type="project" value="UniProtKB-SubCell"/>
</dbReference>
<evidence type="ECO:0000313" key="20">
    <source>
        <dbReference type="Ensembl" id="ENSPMAP00000011157.1"/>
    </source>
</evidence>
<dbReference type="InterPro" id="IPR000980">
    <property type="entry name" value="SH2"/>
</dbReference>
<dbReference type="Pfam" id="PF00017">
    <property type="entry name" value="SH2"/>
    <property type="match status" value="1"/>
</dbReference>
<dbReference type="Gene3D" id="1.10.750.20">
    <property type="entry name" value="SOCS box"/>
    <property type="match status" value="1"/>
</dbReference>
<dbReference type="InterPro" id="IPR036860">
    <property type="entry name" value="SH2_dom_sf"/>
</dbReference>
<evidence type="ECO:0000256" key="9">
    <source>
        <dbReference type="ARBA" id="ARBA00022786"/>
    </source>
</evidence>
<dbReference type="InterPro" id="IPR036036">
    <property type="entry name" value="SOCS_box-like_dom_sf"/>
</dbReference>
<dbReference type="RefSeq" id="XP_032813486.1">
    <property type="nucleotide sequence ID" value="XM_032957595.1"/>
</dbReference>
<evidence type="ECO:0000256" key="4">
    <source>
        <dbReference type="ARBA" id="ARBA00004906"/>
    </source>
</evidence>
<dbReference type="GO" id="GO:0035556">
    <property type="term" value="P:intracellular signal transduction"/>
    <property type="evidence" value="ECO:0007669"/>
    <property type="project" value="InterPro"/>
</dbReference>
<evidence type="ECO:0000256" key="13">
    <source>
        <dbReference type="ARBA" id="ARBA00059017"/>
    </source>
</evidence>
<dbReference type="GO" id="GO:0046935">
    <property type="term" value="F:1-phosphatidylinositol-3-kinase regulator activity"/>
    <property type="evidence" value="ECO:0007669"/>
    <property type="project" value="TreeGrafter"/>
</dbReference>
<dbReference type="PANTHER" id="PTHR10155:SF28">
    <property type="entry name" value="SUPPRESSOR OF CYTOKINE SIGNALING 6"/>
    <property type="match status" value="1"/>
</dbReference>
<keyword evidence="11" id="KW-0472">Membrane</keyword>
<dbReference type="Gene3D" id="3.30.505.10">
    <property type="entry name" value="SH2 domain"/>
    <property type="match status" value="1"/>
</dbReference>
<feature type="region of interest" description="Disordered" evidence="17">
    <location>
        <begin position="17"/>
        <end position="72"/>
    </location>
</feature>
<evidence type="ECO:0000256" key="5">
    <source>
        <dbReference type="ARBA" id="ARBA00022475"/>
    </source>
</evidence>
<dbReference type="GeneTree" id="ENSGT00940000154847"/>
<sequence length="530" mass="58318">MKKGLVSLRKSFHLNKSKDGASTVSGCLVEQDTENEASWESQGGLQSDKSSMDPNPWDALEGESKHRSQSDGFMSTLRRKLSFRQKNVGKNLFLSIGAVDDDVFSATSVSSTGSKGADVHAKSCSHNRFAQGNQYDVVPLPAGGNAPRNSCSTKADVKVSADLDFFPLKALANGCQCRDVTFGGCKASLDPHSCALELSLDGNHNPDVTMMEFNQSAVCNELNCNAYFNYNVMDGVDSEHIPGYSEVEESKVATVSLEEKATVLSMCNAIVREPECESKDQVLILSGDVNNLSAFNGNIVERDTLEANAPGLRALFIAADGPPASPLVPPSSRVQVHSVPFDPTSAPGVGRVYDSVRRDGPGAVSSLTEELKKLARQGWYWGPITRWEAEEKLHGLQDGSFLVRDSSDERYLLSLSFRSQNRTLHTRIEHSNGRFSFYEQLEAEGQASVVELVERSVRDSEVGAFCYSRSRLPGSATYPVRLTVPVSRFMQVRSLQYLCRFVIRQSTRIDLIRKLPLPSKMKDYLQEKPY</sequence>
<dbReference type="SMART" id="SM00969">
    <property type="entry name" value="SOCS_box"/>
    <property type="match status" value="1"/>
</dbReference>
<dbReference type="GO" id="GO:0016567">
    <property type="term" value="P:protein ubiquitination"/>
    <property type="evidence" value="ECO:0007669"/>
    <property type="project" value="UniProtKB-UniPathway"/>
</dbReference>
<keyword evidence="8" id="KW-0734">Signal transduction inhibitor</keyword>
<dbReference type="PROSITE" id="PS50001">
    <property type="entry name" value="SH2"/>
    <property type="match status" value="1"/>
</dbReference>
<feature type="compositionally biased region" description="Polar residues" evidence="17">
    <location>
        <begin position="38"/>
        <end position="53"/>
    </location>
</feature>
<gene>
    <name evidence="20 22" type="primary">SOCS6</name>
</gene>
<comment type="function">
    <text evidence="13">Substrate-recognition component of a cullin-5-RING E3 ubiquitin-protein ligase complex (ECS complex, also named CRL5 complex), which mediates the ubiquitination and subsequent proteasomal degradation of target proteins, such as DAB1 and IRS1. Specifically recognizes and binds phosphorylated proteins via its SH2 domain, promoting their ubiquitination. The ECS(SOCS7) complex acts as a key regulator of reelin signaling by mediating ubiquitination and degradation of phosphorylated DAB1 in the cortical plate of the developing cerebral cortex, thereby regulating neuron positioning during cortex development. Functions in insulin signaling and glucose homeostasis through IRS1 ubiquitination and subsequent proteasomal degradation. Also inhibits prolactin, growth hormone and leptin signaling by preventing STAT3 and STAT5 activation, sequestering them in the cytoplasm and reducing their binding to DNA.</text>
</comment>
<keyword evidence="21" id="KW-1185">Reference proteome</keyword>
<evidence type="ECO:0000313" key="22">
    <source>
        <dbReference type="RefSeq" id="XP_032813486.1"/>
    </source>
</evidence>
<dbReference type="SUPFAM" id="SSF55550">
    <property type="entry name" value="SH2 domain"/>
    <property type="match status" value="1"/>
</dbReference>
<dbReference type="HOGENOM" id="CLU_038160_0_0_1"/>
<keyword evidence="12" id="KW-0539">Nucleus</keyword>
<dbReference type="CDD" id="cd03740">
    <property type="entry name" value="SOCS_SOCS6"/>
    <property type="match status" value="1"/>
</dbReference>
<dbReference type="Ensembl" id="ENSPMAT00000011203.1">
    <property type="protein sequence ID" value="ENSPMAP00000011157.1"/>
    <property type="gene ID" value="ENSPMAG00000010176.1"/>
</dbReference>
<evidence type="ECO:0000256" key="8">
    <source>
        <dbReference type="ARBA" id="ARBA00022700"/>
    </source>
</evidence>
<evidence type="ECO:0000256" key="10">
    <source>
        <dbReference type="ARBA" id="ARBA00022999"/>
    </source>
</evidence>
<keyword evidence="9" id="KW-0833">Ubl conjugation pathway</keyword>
<dbReference type="PROSITE" id="PS50225">
    <property type="entry name" value="SOCS"/>
    <property type="match status" value="1"/>
</dbReference>
<keyword evidence="5" id="KW-1003">Cell membrane</keyword>
<dbReference type="Pfam" id="PF07525">
    <property type="entry name" value="SOCS_box"/>
    <property type="match status" value="1"/>
</dbReference>
<dbReference type="CDD" id="cd10387">
    <property type="entry name" value="SH2_SOCS6"/>
    <property type="match status" value="1"/>
</dbReference>
<evidence type="ECO:0000259" key="19">
    <source>
        <dbReference type="PROSITE" id="PS50225"/>
    </source>
</evidence>
<keyword evidence="6" id="KW-0963">Cytoplasm</keyword>
<evidence type="ECO:0000259" key="18">
    <source>
        <dbReference type="PROSITE" id="PS50001"/>
    </source>
</evidence>
<dbReference type="FunFam" id="1.10.750.20:FF:000002">
    <property type="entry name" value="Suppressor of cytokine signaling 2"/>
    <property type="match status" value="1"/>
</dbReference>
<dbReference type="UniPathway" id="UPA00143"/>
<dbReference type="GO" id="GO:0005737">
    <property type="term" value="C:cytoplasm"/>
    <property type="evidence" value="ECO:0007669"/>
    <property type="project" value="UniProtKB-SubCell"/>
</dbReference>
<evidence type="ECO:0000256" key="14">
    <source>
        <dbReference type="ARBA" id="ARBA00062788"/>
    </source>
</evidence>
<evidence type="ECO:0000256" key="3">
    <source>
        <dbReference type="ARBA" id="ARBA00004496"/>
    </source>
</evidence>
<dbReference type="PANTHER" id="PTHR10155">
    <property type="entry name" value="PHOSPHATIDYLINOSITOL 3-KINASE REGULATORY SUBUNIT"/>
    <property type="match status" value="1"/>
</dbReference>
<dbReference type="GeneID" id="116944136"/>
<dbReference type="KEGG" id="pmrn:116944136"/>
<evidence type="ECO:0000256" key="17">
    <source>
        <dbReference type="SAM" id="MobiDB-lite"/>
    </source>
</evidence>
<dbReference type="SUPFAM" id="SSF158235">
    <property type="entry name" value="SOCS box-like"/>
    <property type="match status" value="1"/>
</dbReference>
<evidence type="ECO:0000256" key="6">
    <source>
        <dbReference type="ARBA" id="ARBA00022490"/>
    </source>
</evidence>
<evidence type="ECO:0000256" key="7">
    <source>
        <dbReference type="ARBA" id="ARBA00022604"/>
    </source>
</evidence>
<comment type="subunit">
    <text evidence="14">Substrate-recognition component of the ECS(SOCS7) complex, composed of SOCS7, CUL5, ELOB, ELOC and RNF7/RBX2. Interacts, via the third proline-rich region, with the second SH3 domain of the adapter protein NCK1. Also interacts with GRB2, INSR, PLCG1, SORBS3/vinexin, and phosphorylated STAT3 and STAT5. Interacts with SEPT6. Interacts with phosphorylated IRS4 and PIK3R1.</text>
</comment>
<evidence type="ECO:0000313" key="21">
    <source>
        <dbReference type="Proteomes" id="UP001318040"/>
    </source>
</evidence>
<dbReference type="GO" id="GO:0046854">
    <property type="term" value="P:phosphatidylinositol phosphate biosynthetic process"/>
    <property type="evidence" value="ECO:0007669"/>
    <property type="project" value="TreeGrafter"/>
</dbReference>
<dbReference type="STRING" id="7757.ENSPMAP00000011157"/>
<feature type="domain" description="SH2" evidence="18">
    <location>
        <begin position="379"/>
        <end position="486"/>
    </location>
</feature>
<proteinExistence type="predicted"/>
<evidence type="ECO:0000256" key="1">
    <source>
        <dbReference type="ARBA" id="ARBA00004123"/>
    </source>
</evidence>
<evidence type="ECO:0000256" key="12">
    <source>
        <dbReference type="ARBA" id="ARBA00023242"/>
    </source>
</evidence>
<dbReference type="OrthoDB" id="6270897at2759"/>
<dbReference type="InterPro" id="IPR037345">
    <property type="entry name" value="SOCS6_SOCS"/>
</dbReference>
<comment type="pathway">
    <text evidence="4">Protein modification; protein ubiquitination.</text>
</comment>
<dbReference type="InterPro" id="IPR035865">
    <property type="entry name" value="SOCS6_SH2"/>
</dbReference>
<keyword evidence="10 16" id="KW-0727">SH2 domain</keyword>
<organism evidence="20">
    <name type="scientific">Petromyzon marinus</name>
    <name type="common">Sea lamprey</name>
    <dbReference type="NCBI Taxonomy" id="7757"/>
    <lineage>
        <taxon>Eukaryota</taxon>
        <taxon>Metazoa</taxon>
        <taxon>Chordata</taxon>
        <taxon>Craniata</taxon>
        <taxon>Vertebrata</taxon>
        <taxon>Cyclostomata</taxon>
        <taxon>Hyperoartia</taxon>
        <taxon>Petromyzontiformes</taxon>
        <taxon>Petromyzontidae</taxon>
        <taxon>Petromyzon</taxon>
    </lineage>
</organism>
<keyword evidence="7" id="KW-0341">Growth regulation</keyword>
<accession>S4S115</accession>
<evidence type="ECO:0000256" key="16">
    <source>
        <dbReference type="PROSITE-ProRule" id="PRU00191"/>
    </source>
</evidence>
<dbReference type="GO" id="GO:0009968">
    <property type="term" value="P:negative regulation of signal transduction"/>
    <property type="evidence" value="ECO:0007669"/>
    <property type="project" value="UniProtKB-KW"/>
</dbReference>
<dbReference type="Proteomes" id="UP001318040">
    <property type="component" value="Chromosome 20"/>
</dbReference>
<dbReference type="SMART" id="SM00253">
    <property type="entry name" value="SOCS"/>
    <property type="match status" value="1"/>
</dbReference>
<dbReference type="GO" id="GO:0040008">
    <property type="term" value="P:regulation of growth"/>
    <property type="evidence" value="ECO:0007669"/>
    <property type="project" value="InterPro"/>
</dbReference>
<evidence type="ECO:0000256" key="11">
    <source>
        <dbReference type="ARBA" id="ARBA00023136"/>
    </source>
</evidence>
<dbReference type="GO" id="GO:0005942">
    <property type="term" value="C:phosphatidylinositol 3-kinase complex"/>
    <property type="evidence" value="ECO:0007669"/>
    <property type="project" value="TreeGrafter"/>
</dbReference>
<dbReference type="FunFam" id="3.30.505.10:FF:000029">
    <property type="entry name" value="Suppressor of cytokine signaling 7"/>
    <property type="match status" value="1"/>
</dbReference>
<dbReference type="SMART" id="SM00252">
    <property type="entry name" value="SH2"/>
    <property type="match status" value="1"/>
</dbReference>
<reference evidence="20" key="2">
    <citation type="submission" date="2025-05" db="UniProtKB">
        <authorList>
            <consortium name="Ensembl"/>
        </authorList>
    </citation>
    <scope>IDENTIFICATION</scope>
</reference>
<reference evidence="22" key="1">
    <citation type="submission" date="2025-04" db="UniProtKB">
        <authorList>
            <consortium name="RefSeq"/>
        </authorList>
    </citation>
    <scope>IDENTIFICATION</scope>
    <source>
        <tissue evidence="22">Sperm</tissue>
    </source>
</reference>
<evidence type="ECO:0000256" key="15">
    <source>
        <dbReference type="ARBA" id="ARBA00070642"/>
    </source>
</evidence>
<feature type="domain" description="SOCS box" evidence="19">
    <location>
        <begin position="481"/>
        <end position="530"/>
    </location>
</feature>
<protein>
    <recommendedName>
        <fullName evidence="15">Suppressor of cytokine signaling 7</fullName>
    </recommendedName>
</protein>
<evidence type="ECO:0000256" key="2">
    <source>
        <dbReference type="ARBA" id="ARBA00004413"/>
    </source>
</evidence>